<dbReference type="RefSeq" id="WP_280842661.1">
    <property type="nucleotide sequence ID" value="NZ_JANCPR020000074.1"/>
</dbReference>
<keyword evidence="1" id="KW-0808">Transferase</keyword>
<dbReference type="EMBL" id="JANCPR020000074">
    <property type="protein sequence ID" value="MDJ1138106.1"/>
    <property type="molecule type" value="Genomic_DNA"/>
</dbReference>
<dbReference type="InterPro" id="IPR016181">
    <property type="entry name" value="Acyl_CoA_acyltransferase"/>
</dbReference>
<dbReference type="SUPFAM" id="SSF55729">
    <property type="entry name" value="Acyl-CoA N-acyltransferases (Nat)"/>
    <property type="match status" value="1"/>
</dbReference>
<comment type="caution">
    <text evidence="4">The sequence shown here is derived from an EMBL/GenBank/DDBJ whole genome shotgun (WGS) entry which is preliminary data.</text>
</comment>
<keyword evidence="5" id="KW-1185">Reference proteome</keyword>
<dbReference type="InterPro" id="IPR000182">
    <property type="entry name" value="GNAT_dom"/>
</dbReference>
<proteinExistence type="predicted"/>
<protein>
    <submittedName>
        <fullName evidence="4">GNAT family N-acetyltransferase</fullName>
    </submittedName>
</protein>
<dbReference type="CDD" id="cd04301">
    <property type="entry name" value="NAT_SF"/>
    <property type="match status" value="1"/>
</dbReference>
<name>A0ABT7A9S3_9ACTN</name>
<gene>
    <name evidence="4" type="ORF">NMN56_040345</name>
</gene>
<dbReference type="Pfam" id="PF00583">
    <property type="entry name" value="Acetyltransf_1"/>
    <property type="match status" value="1"/>
</dbReference>
<organism evidence="4 5">
    <name type="scientific">Streptomyces iconiensis</name>
    <dbReference type="NCBI Taxonomy" id="1384038"/>
    <lineage>
        <taxon>Bacteria</taxon>
        <taxon>Bacillati</taxon>
        <taxon>Actinomycetota</taxon>
        <taxon>Actinomycetes</taxon>
        <taxon>Kitasatosporales</taxon>
        <taxon>Streptomycetaceae</taxon>
        <taxon>Streptomyces</taxon>
    </lineage>
</organism>
<keyword evidence="2" id="KW-0012">Acyltransferase</keyword>
<dbReference type="PANTHER" id="PTHR43877:SF1">
    <property type="entry name" value="ACETYLTRANSFERASE"/>
    <property type="match status" value="1"/>
</dbReference>
<feature type="domain" description="N-acetyltransferase" evidence="3">
    <location>
        <begin position="3"/>
        <end position="148"/>
    </location>
</feature>
<accession>A0ABT7A9S3</accession>
<dbReference type="Gene3D" id="3.40.630.30">
    <property type="match status" value="1"/>
</dbReference>
<evidence type="ECO:0000256" key="2">
    <source>
        <dbReference type="ARBA" id="ARBA00023315"/>
    </source>
</evidence>
<evidence type="ECO:0000313" key="5">
    <source>
        <dbReference type="Proteomes" id="UP001214441"/>
    </source>
</evidence>
<dbReference type="InterPro" id="IPR050832">
    <property type="entry name" value="Bact_Acetyltransf"/>
</dbReference>
<evidence type="ECO:0000256" key="1">
    <source>
        <dbReference type="ARBA" id="ARBA00022679"/>
    </source>
</evidence>
<dbReference type="PROSITE" id="PS51186">
    <property type="entry name" value="GNAT"/>
    <property type="match status" value="1"/>
</dbReference>
<dbReference type="Proteomes" id="UP001214441">
    <property type="component" value="Unassembled WGS sequence"/>
</dbReference>
<evidence type="ECO:0000313" key="4">
    <source>
        <dbReference type="EMBL" id="MDJ1138106.1"/>
    </source>
</evidence>
<reference evidence="4 5" key="1">
    <citation type="submission" date="2023-05" db="EMBL/GenBank/DDBJ databases">
        <title>Streptantibioticus silvisoli sp. nov., acidotolerant actinomycetes 1 from pine litter.</title>
        <authorList>
            <person name="Swiecimska M."/>
            <person name="Golinska P."/>
            <person name="Sangal V."/>
            <person name="Wachnowicz B."/>
            <person name="Goodfellow M."/>
        </authorList>
    </citation>
    <scope>NUCLEOTIDE SEQUENCE [LARGE SCALE GENOMIC DNA]</scope>
    <source>
        <strain evidence="4 5">DSM 42109</strain>
    </source>
</reference>
<evidence type="ECO:0000259" key="3">
    <source>
        <dbReference type="PROSITE" id="PS51186"/>
    </source>
</evidence>
<dbReference type="PANTHER" id="PTHR43877">
    <property type="entry name" value="AMINOALKYLPHOSPHONATE N-ACETYLTRANSFERASE-RELATED-RELATED"/>
    <property type="match status" value="1"/>
</dbReference>
<sequence>MSLHMRPAKPSEADALSALTRRSKGYWGYEPSVLDRMGGTPAVGVAEIRAGGVVVAERDGTVLGYYQVTGTPPDGELADMFLEPEAIGTGLGRALWEHAVGWARLAGYRSLRWESDPNAEPFYLRMGAERIGEREVAPGRVLPAMRVTLGAAHGHGTSASAAPPPP</sequence>